<evidence type="ECO:0000256" key="1">
    <source>
        <dbReference type="SAM" id="MobiDB-lite"/>
    </source>
</evidence>
<reference evidence="2" key="2">
    <citation type="journal article" date="2015" name="Fish Shellfish Immunol.">
        <title>Early steps in the European eel (Anguilla anguilla)-Vibrio vulnificus interaction in the gills: Role of the RtxA13 toxin.</title>
        <authorList>
            <person name="Callol A."/>
            <person name="Pajuelo D."/>
            <person name="Ebbesson L."/>
            <person name="Teles M."/>
            <person name="MacKenzie S."/>
            <person name="Amaro C."/>
        </authorList>
    </citation>
    <scope>NUCLEOTIDE SEQUENCE</scope>
</reference>
<proteinExistence type="predicted"/>
<organism evidence="2">
    <name type="scientific">Anguilla anguilla</name>
    <name type="common">European freshwater eel</name>
    <name type="synonym">Muraena anguilla</name>
    <dbReference type="NCBI Taxonomy" id="7936"/>
    <lineage>
        <taxon>Eukaryota</taxon>
        <taxon>Metazoa</taxon>
        <taxon>Chordata</taxon>
        <taxon>Craniata</taxon>
        <taxon>Vertebrata</taxon>
        <taxon>Euteleostomi</taxon>
        <taxon>Actinopterygii</taxon>
        <taxon>Neopterygii</taxon>
        <taxon>Teleostei</taxon>
        <taxon>Anguilliformes</taxon>
        <taxon>Anguillidae</taxon>
        <taxon>Anguilla</taxon>
    </lineage>
</organism>
<accession>A0A0E9RB67</accession>
<reference evidence="2" key="1">
    <citation type="submission" date="2014-11" db="EMBL/GenBank/DDBJ databases">
        <authorList>
            <person name="Amaro Gonzalez C."/>
        </authorList>
    </citation>
    <scope>NUCLEOTIDE SEQUENCE</scope>
</reference>
<dbReference type="AlphaFoldDB" id="A0A0E9RB67"/>
<protein>
    <submittedName>
        <fullName evidence="2">Uncharacterized protein</fullName>
    </submittedName>
</protein>
<feature type="region of interest" description="Disordered" evidence="1">
    <location>
        <begin position="1"/>
        <end position="31"/>
    </location>
</feature>
<evidence type="ECO:0000313" key="2">
    <source>
        <dbReference type="EMBL" id="JAH26037.1"/>
    </source>
</evidence>
<sequence>MNTRICAGSLGSPPGHAHTGQKKHSINDKNH</sequence>
<dbReference type="EMBL" id="GBXM01082540">
    <property type="protein sequence ID" value="JAH26037.1"/>
    <property type="molecule type" value="Transcribed_RNA"/>
</dbReference>
<name>A0A0E9RB67_ANGAN</name>